<dbReference type="EMBL" id="AHOR02000005">
    <property type="protein sequence ID" value="EMF84292.1"/>
    <property type="molecule type" value="Genomic_DNA"/>
</dbReference>
<sequence length="115" mass="13165">MNALIVVFFLLNNFSIQVVGLILIFCAKDPILLKIQDILPWIVFALTLTHLLLFLPAFKIVSLSRTILRFCSDSFFWRGLPYVLPSYIFSKMEVCVSETKTYKTLIANGSCLDRI</sequence>
<accession>M3FVJ3</accession>
<keyword evidence="1" id="KW-1133">Transmembrane helix</keyword>
<evidence type="ECO:0000256" key="1">
    <source>
        <dbReference type="SAM" id="Phobius"/>
    </source>
</evidence>
<dbReference type="Proteomes" id="UP000011770">
    <property type="component" value="Unassembled WGS sequence"/>
</dbReference>
<evidence type="ECO:0000313" key="2">
    <source>
        <dbReference type="EMBL" id="EMF84292.1"/>
    </source>
</evidence>
<evidence type="ECO:0000313" key="3">
    <source>
        <dbReference type="Proteomes" id="UP000011770"/>
    </source>
</evidence>
<organism evidence="2 3">
    <name type="scientific">Leptospira weilii serovar Topaz str. LT2116</name>
    <dbReference type="NCBI Taxonomy" id="1088540"/>
    <lineage>
        <taxon>Bacteria</taxon>
        <taxon>Pseudomonadati</taxon>
        <taxon>Spirochaetota</taxon>
        <taxon>Spirochaetia</taxon>
        <taxon>Leptospirales</taxon>
        <taxon>Leptospiraceae</taxon>
        <taxon>Leptospira</taxon>
    </lineage>
</organism>
<feature type="transmembrane region" description="Helical" evidence="1">
    <location>
        <begin position="6"/>
        <end position="26"/>
    </location>
</feature>
<keyword evidence="1" id="KW-0812">Transmembrane</keyword>
<keyword evidence="1" id="KW-0472">Membrane</keyword>
<feature type="transmembrane region" description="Helical" evidence="1">
    <location>
        <begin position="38"/>
        <end position="58"/>
    </location>
</feature>
<protein>
    <submittedName>
        <fullName evidence="2">Uncharacterized protein</fullName>
    </submittedName>
</protein>
<comment type="caution">
    <text evidence="2">The sequence shown here is derived from an EMBL/GenBank/DDBJ whole genome shotgun (WGS) entry which is preliminary data.</text>
</comment>
<proteinExistence type="predicted"/>
<gene>
    <name evidence="2" type="ORF">LEP1GSC188_4087</name>
</gene>
<dbReference type="AlphaFoldDB" id="M3FVJ3"/>
<name>M3FVJ3_9LEPT</name>
<reference evidence="2 3" key="1">
    <citation type="submission" date="2013-01" db="EMBL/GenBank/DDBJ databases">
        <authorList>
            <person name="Harkins D.M."/>
            <person name="Durkin A.S."/>
            <person name="Brinkac L.M."/>
            <person name="Haft D.H."/>
            <person name="Selengut J.D."/>
            <person name="Sanka R."/>
            <person name="DePew J."/>
            <person name="Purushe J."/>
            <person name="Tulsiani S.M."/>
            <person name="Graham G.C."/>
            <person name="Burns M.-A."/>
            <person name="Dohnt M.F."/>
            <person name="Smythe L.D."/>
            <person name="McKay D.B."/>
            <person name="Craig S.B."/>
            <person name="Vinetz J.M."/>
            <person name="Sutton G.G."/>
            <person name="Nierman W.C."/>
            <person name="Fouts D.E."/>
        </authorList>
    </citation>
    <scope>NUCLEOTIDE SEQUENCE [LARGE SCALE GENOMIC DNA]</scope>
    <source>
        <strain evidence="2 3">LT2116</strain>
    </source>
</reference>